<accession>L1NBZ4</accession>
<evidence type="ECO:0000313" key="7">
    <source>
        <dbReference type="Proteomes" id="UP000010408"/>
    </source>
</evidence>
<dbReference type="InterPro" id="IPR006128">
    <property type="entry name" value="Lipoprotein_PsaA-like"/>
</dbReference>
<dbReference type="InterPro" id="IPR006129">
    <property type="entry name" value="AdhesinB"/>
</dbReference>
<reference evidence="6 7" key="1">
    <citation type="submission" date="2012-05" db="EMBL/GenBank/DDBJ databases">
        <authorList>
            <person name="Weinstock G."/>
            <person name="Sodergren E."/>
            <person name="Lobos E.A."/>
            <person name="Fulton L."/>
            <person name="Fulton R."/>
            <person name="Courtney L."/>
            <person name="Fronick C."/>
            <person name="O'Laughlin M."/>
            <person name="Godfrey J."/>
            <person name="Wilson R.M."/>
            <person name="Miner T."/>
            <person name="Farmer C."/>
            <person name="Delehaunty K."/>
            <person name="Cordes M."/>
            <person name="Minx P."/>
            <person name="Tomlinson C."/>
            <person name="Chen J."/>
            <person name="Wollam A."/>
            <person name="Pepin K.H."/>
            <person name="Bhonagiri V."/>
            <person name="Zhang X."/>
            <person name="Suruliraj S."/>
            <person name="Warren W."/>
            <person name="Mitreva M."/>
            <person name="Mardis E.R."/>
            <person name="Wilson R.K."/>
        </authorList>
    </citation>
    <scope>NUCLEOTIDE SEQUENCE [LARGE SCALE GENOMIC DNA]</scope>
    <source>
        <strain evidence="6 7">F0037</strain>
    </source>
</reference>
<keyword evidence="2 4" id="KW-0813">Transport</keyword>
<dbReference type="RefSeq" id="WP_005467280.1">
    <property type="nucleotide sequence ID" value="NZ_KB291031.1"/>
</dbReference>
<protein>
    <submittedName>
        <fullName evidence="6">ABC transporter, substrate-binding protein</fullName>
    </submittedName>
</protein>
<dbReference type="AlphaFoldDB" id="L1NBZ4"/>
<dbReference type="HOGENOM" id="CLU_016838_1_0_10"/>
<dbReference type="Pfam" id="PF01297">
    <property type="entry name" value="ZnuA"/>
    <property type="match status" value="1"/>
</dbReference>
<evidence type="ECO:0000256" key="1">
    <source>
        <dbReference type="ARBA" id="ARBA00011028"/>
    </source>
</evidence>
<evidence type="ECO:0000256" key="4">
    <source>
        <dbReference type="RuleBase" id="RU003512"/>
    </source>
</evidence>
<dbReference type="PRINTS" id="PR00690">
    <property type="entry name" value="ADHESNFAMILY"/>
</dbReference>
<dbReference type="Gene3D" id="3.40.50.1980">
    <property type="entry name" value="Nitrogenase molybdenum iron protein domain"/>
    <property type="match status" value="2"/>
</dbReference>
<sequence>MMTGYLRIQPYRGFLFLWLVIVSLASCRTKQSDTGKLSITTTIAPAATLLEHLGSGHLEVTTLLPKGNNPENYEPTPQDILSLSESRAYFVMGDLGFERSWIARIQGLLPQLPLVRLDQGLHHRGERHQHGGVVHDPHYWMSLSGLRAMAGVMYEALIRLDTLHRNDYTRAYDGLQAVLNELEGKLRSKLQDLPTRGFVIYHPSLTEFAHEWSLEQFVIEEDGKEPSPTHLESVISKAREAGVRVVFIQKEFETKLVKSVAKELGAKIVEINPLDGDSQGELLRIADALAQAQ</sequence>
<dbReference type="SUPFAM" id="SSF53807">
    <property type="entry name" value="Helical backbone' metal receptor"/>
    <property type="match status" value="1"/>
</dbReference>
<dbReference type="GO" id="GO:0007155">
    <property type="term" value="P:cell adhesion"/>
    <property type="evidence" value="ECO:0007669"/>
    <property type="project" value="InterPro"/>
</dbReference>
<evidence type="ECO:0000256" key="2">
    <source>
        <dbReference type="ARBA" id="ARBA00022448"/>
    </source>
</evidence>
<dbReference type="PROSITE" id="PS51257">
    <property type="entry name" value="PROKAR_LIPOPROTEIN"/>
    <property type="match status" value="1"/>
</dbReference>
<keyword evidence="5" id="KW-0175">Coiled coil</keyword>
<dbReference type="PATRIC" id="fig|1127696.3.peg.1103"/>
<evidence type="ECO:0000256" key="5">
    <source>
        <dbReference type="SAM" id="Coils"/>
    </source>
</evidence>
<dbReference type="PRINTS" id="PR00691">
    <property type="entry name" value="ADHESINB"/>
</dbReference>
<dbReference type="InterPro" id="IPR006127">
    <property type="entry name" value="ZnuA-like"/>
</dbReference>
<evidence type="ECO:0000313" key="6">
    <source>
        <dbReference type="EMBL" id="EKY00878.1"/>
    </source>
</evidence>
<gene>
    <name evidence="6" type="ORF">HMPREF9134_01225</name>
</gene>
<dbReference type="PANTHER" id="PTHR42953:SF3">
    <property type="entry name" value="HIGH-AFFINITY ZINC UPTAKE SYSTEM PROTEIN ZNUA"/>
    <property type="match status" value="1"/>
</dbReference>
<dbReference type="EMBL" id="AMEQ01000035">
    <property type="protein sequence ID" value="EKY00878.1"/>
    <property type="molecule type" value="Genomic_DNA"/>
</dbReference>
<dbReference type="GO" id="GO:0030001">
    <property type="term" value="P:metal ion transport"/>
    <property type="evidence" value="ECO:0007669"/>
    <property type="project" value="InterPro"/>
</dbReference>
<keyword evidence="3" id="KW-0732">Signal</keyword>
<dbReference type="InterPro" id="IPR050492">
    <property type="entry name" value="Bact_metal-bind_prot9"/>
</dbReference>
<dbReference type="STRING" id="1127696.HMPREF9134_01225"/>
<feature type="coiled-coil region" evidence="5">
    <location>
        <begin position="165"/>
        <end position="192"/>
    </location>
</feature>
<dbReference type="GO" id="GO:0046872">
    <property type="term" value="F:metal ion binding"/>
    <property type="evidence" value="ECO:0007669"/>
    <property type="project" value="InterPro"/>
</dbReference>
<organism evidence="6 7">
    <name type="scientific">Porphyromonas catoniae F0037</name>
    <dbReference type="NCBI Taxonomy" id="1127696"/>
    <lineage>
        <taxon>Bacteria</taxon>
        <taxon>Pseudomonadati</taxon>
        <taxon>Bacteroidota</taxon>
        <taxon>Bacteroidia</taxon>
        <taxon>Bacteroidales</taxon>
        <taxon>Porphyromonadaceae</taxon>
        <taxon>Porphyromonas</taxon>
    </lineage>
</organism>
<dbReference type="PANTHER" id="PTHR42953">
    <property type="entry name" value="HIGH-AFFINITY ZINC UPTAKE SYSTEM PROTEIN ZNUA-RELATED"/>
    <property type="match status" value="1"/>
</dbReference>
<proteinExistence type="inferred from homology"/>
<evidence type="ECO:0000256" key="3">
    <source>
        <dbReference type="ARBA" id="ARBA00022729"/>
    </source>
</evidence>
<dbReference type="Proteomes" id="UP000010408">
    <property type="component" value="Unassembled WGS sequence"/>
</dbReference>
<comment type="caution">
    <text evidence="6">The sequence shown here is derived from an EMBL/GenBank/DDBJ whole genome shotgun (WGS) entry which is preliminary data.</text>
</comment>
<dbReference type="eggNOG" id="COG0803">
    <property type="taxonomic scope" value="Bacteria"/>
</dbReference>
<comment type="similarity">
    <text evidence="1 4">Belongs to the bacterial solute-binding protein 9 family.</text>
</comment>
<name>L1NBZ4_9PORP</name>